<gene>
    <name evidence="1" type="ORF">CCHR01_16957</name>
</gene>
<dbReference type="Proteomes" id="UP001243330">
    <property type="component" value="Unassembled WGS sequence"/>
</dbReference>
<evidence type="ECO:0000313" key="2">
    <source>
        <dbReference type="Proteomes" id="UP001243330"/>
    </source>
</evidence>
<dbReference type="EMBL" id="JAQOWY010000564">
    <property type="protein sequence ID" value="KAK1840415.1"/>
    <property type="molecule type" value="Genomic_DNA"/>
</dbReference>
<accession>A0AAD9A4N7</accession>
<dbReference type="AlphaFoldDB" id="A0AAD9A4N7"/>
<comment type="caution">
    <text evidence="1">The sequence shown here is derived from an EMBL/GenBank/DDBJ whole genome shotgun (WGS) entry which is preliminary data.</text>
</comment>
<evidence type="ECO:0000313" key="1">
    <source>
        <dbReference type="EMBL" id="KAK1840415.1"/>
    </source>
</evidence>
<organism evidence="1 2">
    <name type="scientific">Colletotrichum chrysophilum</name>
    <dbReference type="NCBI Taxonomy" id="1836956"/>
    <lineage>
        <taxon>Eukaryota</taxon>
        <taxon>Fungi</taxon>
        <taxon>Dikarya</taxon>
        <taxon>Ascomycota</taxon>
        <taxon>Pezizomycotina</taxon>
        <taxon>Sordariomycetes</taxon>
        <taxon>Hypocreomycetidae</taxon>
        <taxon>Glomerellales</taxon>
        <taxon>Glomerellaceae</taxon>
        <taxon>Colletotrichum</taxon>
        <taxon>Colletotrichum gloeosporioides species complex</taxon>
    </lineage>
</organism>
<reference evidence="1" key="1">
    <citation type="submission" date="2023-01" db="EMBL/GenBank/DDBJ databases">
        <title>Colletotrichum chrysophilum M932 genome sequence.</title>
        <authorList>
            <person name="Baroncelli R."/>
        </authorList>
    </citation>
    <scope>NUCLEOTIDE SEQUENCE</scope>
    <source>
        <strain evidence="1">M932</strain>
    </source>
</reference>
<keyword evidence="2" id="KW-1185">Reference proteome</keyword>
<sequence length="90" mass="10357">MPPMMHLFRCWEMAGRMVAFIDGVSHQCWPRKLFKRSHIHSAKLAHRKCGNGSYSSASIRPPPISSPVVYGLYEWHNHSMDSDDGKFARQ</sequence>
<name>A0AAD9A4N7_9PEZI</name>
<protein>
    <submittedName>
        <fullName evidence="1">Uncharacterized protein</fullName>
    </submittedName>
</protein>
<proteinExistence type="predicted"/>